<proteinExistence type="predicted"/>
<dbReference type="RefSeq" id="WP_265689688.1">
    <property type="nucleotide sequence ID" value="NZ_JAKRRX010000301.1"/>
</dbReference>
<sequence>MASIKLTQDTVLKHFEKRTPEVPINSDNWISVAQNNHLERGGNGNPKVANTNTLLFVNVEVWESICDGSYFGAVHDQIGSGQIALTIDSQDLDRIITTTRDNGDYSVVYDSINEASCPSATFLCGSTPILVGGEQQYEIVHFEGLGN</sequence>
<name>A0A9X3CIV7_9VIBR</name>
<organism evidence="1 2">
    <name type="scientific">Vibrio paucivorans</name>
    <dbReference type="NCBI Taxonomy" id="2829489"/>
    <lineage>
        <taxon>Bacteria</taxon>
        <taxon>Pseudomonadati</taxon>
        <taxon>Pseudomonadota</taxon>
        <taxon>Gammaproteobacteria</taxon>
        <taxon>Vibrionales</taxon>
        <taxon>Vibrionaceae</taxon>
        <taxon>Vibrio</taxon>
    </lineage>
</organism>
<evidence type="ECO:0000313" key="1">
    <source>
        <dbReference type="EMBL" id="MCW8336607.1"/>
    </source>
</evidence>
<comment type="caution">
    <text evidence="1">The sequence shown here is derived from an EMBL/GenBank/DDBJ whole genome shotgun (WGS) entry which is preliminary data.</text>
</comment>
<accession>A0A9X3CIV7</accession>
<reference evidence="1" key="1">
    <citation type="submission" date="2022-02" db="EMBL/GenBank/DDBJ databases">
        <title>Vibrio sp. nov., a new bacterium isolated from Bohai sea, China.</title>
        <authorList>
            <person name="Yuan Y."/>
        </authorList>
    </citation>
    <scope>NUCLEOTIDE SEQUENCE</scope>
    <source>
        <strain evidence="1">DBSS07</strain>
    </source>
</reference>
<gene>
    <name evidence="1" type="ORF">MD483_22630</name>
</gene>
<dbReference type="AlphaFoldDB" id="A0A9X3CIV7"/>
<protein>
    <submittedName>
        <fullName evidence="1">Uncharacterized protein</fullName>
    </submittedName>
</protein>
<dbReference type="Proteomes" id="UP001155586">
    <property type="component" value="Unassembled WGS sequence"/>
</dbReference>
<evidence type="ECO:0000313" key="2">
    <source>
        <dbReference type="Proteomes" id="UP001155586"/>
    </source>
</evidence>
<dbReference type="EMBL" id="JAKRRX010000301">
    <property type="protein sequence ID" value="MCW8336607.1"/>
    <property type="molecule type" value="Genomic_DNA"/>
</dbReference>
<keyword evidence="2" id="KW-1185">Reference proteome</keyword>